<organism evidence="1 2">
    <name type="scientific">Bhargavaea cecembensis</name>
    <dbReference type="NCBI Taxonomy" id="394098"/>
    <lineage>
        <taxon>Bacteria</taxon>
        <taxon>Bacillati</taxon>
        <taxon>Bacillota</taxon>
        <taxon>Bacilli</taxon>
        <taxon>Bacillales</taxon>
        <taxon>Caryophanaceae</taxon>
        <taxon>Bhargavaea</taxon>
    </lineage>
</organism>
<proteinExistence type="predicted"/>
<gene>
    <name evidence="1" type="ORF">AV656_11870</name>
</gene>
<dbReference type="Proteomes" id="UP000076490">
    <property type="component" value="Unassembled WGS sequence"/>
</dbReference>
<evidence type="ECO:0000313" key="1">
    <source>
        <dbReference type="EMBL" id="KZE37259.1"/>
    </source>
</evidence>
<evidence type="ECO:0000313" key="2">
    <source>
        <dbReference type="Proteomes" id="UP000076490"/>
    </source>
</evidence>
<name>A0A165GQ79_9BACL</name>
<reference evidence="1 2" key="1">
    <citation type="submission" date="2016-01" db="EMBL/GenBank/DDBJ databases">
        <title>Whole genome sequencing of Bhargavaea cecembensis T14.</title>
        <authorList>
            <person name="Hong K.W."/>
        </authorList>
    </citation>
    <scope>NUCLEOTIDE SEQUENCE [LARGE SCALE GENOMIC DNA]</scope>
    <source>
        <strain evidence="1 2">T14</strain>
    </source>
</reference>
<protein>
    <submittedName>
        <fullName evidence="1">Uncharacterized protein</fullName>
    </submittedName>
</protein>
<dbReference type="AlphaFoldDB" id="A0A165GQ79"/>
<comment type="caution">
    <text evidence="1">The sequence shown here is derived from an EMBL/GenBank/DDBJ whole genome shotgun (WGS) entry which is preliminary data.</text>
</comment>
<accession>A0A165GQ79</accession>
<dbReference type="RefSeq" id="WP_063182334.1">
    <property type="nucleotide sequence ID" value="NZ_LQNT01000011.1"/>
</dbReference>
<sequence length="75" mass="8356">MGVRTGNEVIRDSNNKIRVGKPEFRDRNSGIRAGTLEIRDRNLKFHAGNQTIRAGTPVVRNLVSRSKHSRSTTGV</sequence>
<dbReference type="EMBL" id="LQNT01000011">
    <property type="protein sequence ID" value="KZE37259.1"/>
    <property type="molecule type" value="Genomic_DNA"/>
</dbReference>